<organism evidence="2 3">
    <name type="scientific">Zooshikella ganghwensis</name>
    <dbReference type="NCBI Taxonomy" id="202772"/>
    <lineage>
        <taxon>Bacteria</taxon>
        <taxon>Pseudomonadati</taxon>
        <taxon>Pseudomonadota</taxon>
        <taxon>Gammaproteobacteria</taxon>
        <taxon>Oceanospirillales</taxon>
        <taxon>Zooshikellaceae</taxon>
        <taxon>Zooshikella</taxon>
    </lineage>
</organism>
<dbReference type="Proteomes" id="UP000257039">
    <property type="component" value="Unassembled WGS sequence"/>
</dbReference>
<dbReference type="EMBL" id="NDXW01000001">
    <property type="protein sequence ID" value="RDH42655.1"/>
    <property type="molecule type" value="Genomic_DNA"/>
</dbReference>
<dbReference type="AlphaFoldDB" id="A0A4P9VHK7"/>
<gene>
    <name evidence="2" type="ORF">B9G39_03900</name>
</gene>
<proteinExistence type="predicted"/>
<feature type="chain" id="PRO_5020271301" evidence="1">
    <location>
        <begin position="20"/>
        <end position="114"/>
    </location>
</feature>
<evidence type="ECO:0000256" key="1">
    <source>
        <dbReference type="SAM" id="SignalP"/>
    </source>
</evidence>
<name>A0A4P9VHK7_9GAMM</name>
<evidence type="ECO:0000313" key="2">
    <source>
        <dbReference type="EMBL" id="RDH42655.1"/>
    </source>
</evidence>
<feature type="signal peptide" evidence="1">
    <location>
        <begin position="1"/>
        <end position="19"/>
    </location>
</feature>
<keyword evidence="1" id="KW-0732">Signal</keyword>
<accession>A0A4P9VHK7</accession>
<reference evidence="2 3" key="1">
    <citation type="submission" date="2017-04" db="EMBL/GenBank/DDBJ databases">
        <title>Draft genome sequence of Zooshikella ganghwensis VG4 isolated from Red Sea sediments.</title>
        <authorList>
            <person name="Rehman Z."/>
            <person name="Alam I."/>
            <person name="Kamau A."/>
            <person name="Bajic V."/>
            <person name="Leiknes T."/>
        </authorList>
    </citation>
    <scope>NUCLEOTIDE SEQUENCE [LARGE SCALE GENOMIC DNA]</scope>
    <source>
        <strain evidence="2 3">VG4</strain>
    </source>
</reference>
<comment type="caution">
    <text evidence="2">The sequence shown here is derived from an EMBL/GenBank/DDBJ whole genome shotgun (WGS) entry which is preliminary data.</text>
</comment>
<sequence>MTKYIVTLFSILAASNAYSIGHVSNAKVTQIRVDGDGKAMVYFNKPIAGTPATCVHSAYKNALGVDAGTDGGKAVLSMVLAAKISGSLVTAYGLGVCGVYGGNNIETWNYGHIL</sequence>
<dbReference type="RefSeq" id="WP_094786126.1">
    <property type="nucleotide sequence ID" value="NZ_NDXW01000001.1"/>
</dbReference>
<evidence type="ECO:0000313" key="3">
    <source>
        <dbReference type="Proteomes" id="UP000257039"/>
    </source>
</evidence>
<keyword evidence="3" id="KW-1185">Reference proteome</keyword>
<protein>
    <submittedName>
        <fullName evidence="2">Uncharacterized protein</fullName>
    </submittedName>
</protein>